<feature type="coiled-coil region" evidence="1">
    <location>
        <begin position="108"/>
        <end position="135"/>
    </location>
</feature>
<evidence type="ECO:0000256" key="1">
    <source>
        <dbReference type="SAM" id="Coils"/>
    </source>
</evidence>
<feature type="compositionally biased region" description="Acidic residues" evidence="2">
    <location>
        <begin position="197"/>
        <end position="210"/>
    </location>
</feature>
<proteinExistence type="predicted"/>
<name>A0ABQ7FY71_DUNSA</name>
<evidence type="ECO:0000313" key="4">
    <source>
        <dbReference type="Proteomes" id="UP000815325"/>
    </source>
</evidence>
<accession>A0ABQ7FY71</accession>
<evidence type="ECO:0000313" key="3">
    <source>
        <dbReference type="EMBL" id="KAF5827316.1"/>
    </source>
</evidence>
<dbReference type="EMBL" id="MU070532">
    <property type="protein sequence ID" value="KAF5827316.1"/>
    <property type="molecule type" value="Genomic_DNA"/>
</dbReference>
<reference evidence="3" key="1">
    <citation type="submission" date="2017-08" db="EMBL/GenBank/DDBJ databases">
        <authorList>
            <person name="Polle J.E."/>
            <person name="Barry K."/>
            <person name="Cushman J."/>
            <person name="Schmutz J."/>
            <person name="Tran D."/>
            <person name="Hathwaick L.T."/>
            <person name="Yim W.C."/>
            <person name="Jenkins J."/>
            <person name="Mckie-Krisberg Z.M."/>
            <person name="Prochnik S."/>
            <person name="Lindquist E."/>
            <person name="Dockter R.B."/>
            <person name="Adam C."/>
            <person name="Molina H."/>
            <person name="Bunkerborg J."/>
            <person name="Jin E."/>
            <person name="Buchheim M."/>
            <person name="Magnuson J."/>
        </authorList>
    </citation>
    <scope>NUCLEOTIDE SEQUENCE</scope>
    <source>
        <strain evidence="3">CCAP 19/18</strain>
    </source>
</reference>
<dbReference type="Proteomes" id="UP000815325">
    <property type="component" value="Unassembled WGS sequence"/>
</dbReference>
<keyword evidence="4" id="KW-1185">Reference proteome</keyword>
<dbReference type="InterPro" id="IPR036361">
    <property type="entry name" value="SAP_dom_sf"/>
</dbReference>
<protein>
    <recommendedName>
        <fullName evidence="5">SAP domain-containing protein</fullName>
    </recommendedName>
</protein>
<comment type="caution">
    <text evidence="3">The sequence shown here is derived from an EMBL/GenBank/DDBJ whole genome shotgun (WGS) entry which is preliminary data.</text>
</comment>
<dbReference type="Gene3D" id="1.10.720.30">
    <property type="entry name" value="SAP domain"/>
    <property type="match status" value="1"/>
</dbReference>
<keyword evidence="1" id="KW-0175">Coiled coil</keyword>
<evidence type="ECO:0000256" key="2">
    <source>
        <dbReference type="SAM" id="MobiDB-lite"/>
    </source>
</evidence>
<feature type="region of interest" description="Disordered" evidence="2">
    <location>
        <begin position="195"/>
        <end position="214"/>
    </location>
</feature>
<organism evidence="3 4">
    <name type="scientific">Dunaliella salina</name>
    <name type="common">Green alga</name>
    <name type="synonym">Protococcus salinus</name>
    <dbReference type="NCBI Taxonomy" id="3046"/>
    <lineage>
        <taxon>Eukaryota</taxon>
        <taxon>Viridiplantae</taxon>
        <taxon>Chlorophyta</taxon>
        <taxon>core chlorophytes</taxon>
        <taxon>Chlorophyceae</taxon>
        <taxon>CS clade</taxon>
        <taxon>Chlamydomonadales</taxon>
        <taxon>Dunaliellaceae</taxon>
        <taxon>Dunaliella</taxon>
    </lineage>
</organism>
<evidence type="ECO:0008006" key="5">
    <source>
        <dbReference type="Google" id="ProtNLM"/>
    </source>
</evidence>
<sequence length="270" mass="30579">MQENPCYKIARSIALQIDPPSPYERLLGRLSDEHGAADALAEGTPAEGTKKPLVAQLKAACKESGLTVSGTYKQLCGRLKQHEDHNFRHAGNLGAGLRDSTIAHAKMKRHQRKMLAAARHRREQLQQALKARRSNLVIRADSQMCSSYIYETPLGRRDKRVPSLDEVVDTVEAMDFLYNKTSYARLLREARWADHDSGEEEDSEDEEEMEADRRQGAKECSVLNWVLRHAAEDIPTLPRALQSIAWKCHESKMKELNSKKHNTPNNSKQL</sequence>
<gene>
    <name evidence="3" type="ORF">DUNSADRAFT_861</name>
</gene>